<evidence type="ECO:0000256" key="1">
    <source>
        <dbReference type="ARBA" id="ARBA00022553"/>
    </source>
</evidence>
<evidence type="ECO:0000256" key="2">
    <source>
        <dbReference type="ARBA" id="ARBA00022679"/>
    </source>
</evidence>
<dbReference type="InterPro" id="IPR041108">
    <property type="entry name" value="PP_kinase_C_1"/>
</dbReference>
<dbReference type="InterPro" id="IPR025198">
    <property type="entry name" value="PPK_N_dom"/>
</dbReference>
<evidence type="ECO:0000313" key="14">
    <source>
        <dbReference type="EMBL" id="GCD94273.1"/>
    </source>
</evidence>
<dbReference type="Gene3D" id="3.30.1840.10">
    <property type="entry name" value="Polyphosphate kinase middle domain"/>
    <property type="match status" value="1"/>
</dbReference>
<dbReference type="PIRSF" id="PIRSF015589">
    <property type="entry name" value="PP_kinase"/>
    <property type="match status" value="1"/>
</dbReference>
<dbReference type="NCBIfam" id="NF003921">
    <property type="entry name" value="PRK05443.2-2"/>
    <property type="match status" value="1"/>
</dbReference>
<accession>A0A401YI51</accession>
<comment type="catalytic activity">
    <reaction evidence="8 9">
        <text>[phosphate](n) + ATP = [phosphate](n+1) + ADP</text>
        <dbReference type="Rhea" id="RHEA:19573"/>
        <dbReference type="Rhea" id="RHEA-COMP:9859"/>
        <dbReference type="Rhea" id="RHEA-COMP:14280"/>
        <dbReference type="ChEBI" id="CHEBI:16838"/>
        <dbReference type="ChEBI" id="CHEBI:30616"/>
        <dbReference type="ChEBI" id="CHEBI:456216"/>
        <dbReference type="EC" id="2.7.4.1"/>
    </reaction>
</comment>
<dbReference type="EMBL" id="BIFH01000015">
    <property type="protein sequence ID" value="GCD94273.1"/>
    <property type="molecule type" value="Genomic_DNA"/>
</dbReference>
<keyword evidence="2 8" id="KW-0808">Transferase</keyword>
<feature type="active site" description="Phosphohistidine intermediate" evidence="8">
    <location>
        <position position="470"/>
    </location>
</feature>
<dbReference type="OrthoDB" id="9761456at2"/>
<evidence type="ECO:0000256" key="6">
    <source>
        <dbReference type="ARBA" id="ARBA00022840"/>
    </source>
</evidence>
<dbReference type="GO" id="GO:0046872">
    <property type="term" value="F:metal ion binding"/>
    <property type="evidence" value="ECO:0007669"/>
    <property type="project" value="UniProtKB-KW"/>
</dbReference>
<evidence type="ECO:0000313" key="15">
    <source>
        <dbReference type="Proteomes" id="UP000286931"/>
    </source>
</evidence>
<dbReference type="Pfam" id="PF02503">
    <property type="entry name" value="PP_kinase"/>
    <property type="match status" value="1"/>
</dbReference>
<dbReference type="CDD" id="cd09165">
    <property type="entry name" value="PLDc_PaPPK1_C1_like"/>
    <property type="match status" value="1"/>
</dbReference>
<feature type="domain" description="Polyphosphate kinase C-terminal" evidence="12">
    <location>
        <begin position="538"/>
        <end position="700"/>
    </location>
</feature>
<dbReference type="Pfam" id="PF17941">
    <property type="entry name" value="PP_kinase_C_1"/>
    <property type="match status" value="1"/>
</dbReference>
<dbReference type="GO" id="GO:0009358">
    <property type="term" value="C:polyphosphate kinase complex"/>
    <property type="evidence" value="ECO:0007669"/>
    <property type="project" value="InterPro"/>
</dbReference>
<dbReference type="InterPro" id="IPR036830">
    <property type="entry name" value="PP_kinase_middle_dom_sf"/>
</dbReference>
<dbReference type="GO" id="GO:0006799">
    <property type="term" value="P:polyphosphate biosynthetic process"/>
    <property type="evidence" value="ECO:0007669"/>
    <property type="project" value="UniProtKB-UniRule"/>
</dbReference>
<dbReference type="NCBIfam" id="NF003918">
    <property type="entry name" value="PRK05443.1-2"/>
    <property type="match status" value="1"/>
</dbReference>
<feature type="binding site" evidence="8">
    <location>
        <position position="410"/>
    </location>
    <ligand>
        <name>Mg(2+)</name>
        <dbReference type="ChEBI" id="CHEBI:18420"/>
    </ligand>
</feature>
<dbReference type="SUPFAM" id="SSF56024">
    <property type="entry name" value="Phospholipase D/nuclease"/>
    <property type="match status" value="2"/>
</dbReference>
<dbReference type="AlphaFoldDB" id="A0A401YI51"/>
<feature type="binding site" evidence="8">
    <location>
        <position position="627"/>
    </location>
    <ligand>
        <name>ATP</name>
        <dbReference type="ChEBI" id="CHEBI:30616"/>
    </ligand>
</feature>
<evidence type="ECO:0000259" key="10">
    <source>
        <dbReference type="Pfam" id="PF02503"/>
    </source>
</evidence>
<dbReference type="Gene3D" id="1.20.58.310">
    <property type="entry name" value="Polyphosphate kinase N-terminal domain"/>
    <property type="match status" value="1"/>
</dbReference>
<evidence type="ECO:0000259" key="12">
    <source>
        <dbReference type="Pfam" id="PF13090"/>
    </source>
</evidence>
<comment type="cofactor">
    <cofactor evidence="8">
        <name>Mg(2+)</name>
        <dbReference type="ChEBI" id="CHEBI:18420"/>
    </cofactor>
</comment>
<dbReference type="InterPro" id="IPR025200">
    <property type="entry name" value="PPK_C_dom2"/>
</dbReference>
<keyword evidence="7 8" id="KW-0460">Magnesium</keyword>
<dbReference type="Pfam" id="PF13089">
    <property type="entry name" value="PP_kinase_N"/>
    <property type="match status" value="1"/>
</dbReference>
<dbReference type="Proteomes" id="UP000286931">
    <property type="component" value="Unassembled WGS sequence"/>
</dbReference>
<evidence type="ECO:0000259" key="13">
    <source>
        <dbReference type="Pfam" id="PF17941"/>
    </source>
</evidence>
<dbReference type="CDD" id="cd09168">
    <property type="entry name" value="PLDc_PaPPK1_C2_like"/>
    <property type="match status" value="1"/>
</dbReference>
<evidence type="ECO:0000256" key="3">
    <source>
        <dbReference type="ARBA" id="ARBA00022723"/>
    </source>
</evidence>
<name>A0A401YI51_9ACTN</name>
<organism evidence="14 15">
    <name type="scientific">Embleya hyalina</name>
    <dbReference type="NCBI Taxonomy" id="516124"/>
    <lineage>
        <taxon>Bacteria</taxon>
        <taxon>Bacillati</taxon>
        <taxon>Actinomycetota</taxon>
        <taxon>Actinomycetes</taxon>
        <taxon>Kitasatosporales</taxon>
        <taxon>Streptomycetaceae</taxon>
        <taxon>Embleya</taxon>
    </lineage>
</organism>
<evidence type="ECO:0000256" key="5">
    <source>
        <dbReference type="ARBA" id="ARBA00022777"/>
    </source>
</evidence>
<keyword evidence="15" id="KW-1185">Reference proteome</keyword>
<dbReference type="NCBIfam" id="NF003917">
    <property type="entry name" value="PRK05443.1-1"/>
    <property type="match status" value="1"/>
</dbReference>
<dbReference type="EC" id="2.7.4.1" evidence="8 9"/>
<comment type="function">
    <text evidence="8 9">Catalyzes the reversible transfer of the terminal phosphate of ATP to form a long-chain polyphosphate (polyP).</text>
</comment>
<dbReference type="GO" id="GO:0005524">
    <property type="term" value="F:ATP binding"/>
    <property type="evidence" value="ECO:0007669"/>
    <property type="project" value="UniProtKB-KW"/>
</dbReference>
<dbReference type="InterPro" id="IPR003414">
    <property type="entry name" value="PP_kinase"/>
</dbReference>
<feature type="domain" description="Polyphosphate kinase N-terminal" evidence="11">
    <location>
        <begin position="45"/>
        <end position="150"/>
    </location>
</feature>
<dbReference type="NCBIfam" id="TIGR03705">
    <property type="entry name" value="poly_P_kin"/>
    <property type="match status" value="1"/>
</dbReference>
<comment type="caution">
    <text evidence="14">The sequence shown here is derived from an EMBL/GenBank/DDBJ whole genome shotgun (WGS) entry which is preliminary data.</text>
</comment>
<evidence type="ECO:0000256" key="4">
    <source>
        <dbReference type="ARBA" id="ARBA00022741"/>
    </source>
</evidence>
<comment type="similarity">
    <text evidence="8 9">Belongs to the polyphosphate kinase 1 (PPK1) family.</text>
</comment>
<reference evidence="14 15" key="1">
    <citation type="submission" date="2018-12" db="EMBL/GenBank/DDBJ databases">
        <title>Draft genome sequence of Embleya hyalina NBRC 13850T.</title>
        <authorList>
            <person name="Komaki H."/>
            <person name="Hosoyama A."/>
            <person name="Kimura A."/>
            <person name="Ichikawa N."/>
            <person name="Tamura T."/>
        </authorList>
    </citation>
    <scope>NUCLEOTIDE SEQUENCE [LARGE SCALE GENOMIC DNA]</scope>
    <source>
        <strain evidence="14 15">NBRC 13850</strain>
    </source>
</reference>
<feature type="binding site" evidence="8">
    <location>
        <position position="83"/>
    </location>
    <ligand>
        <name>ATP</name>
        <dbReference type="ChEBI" id="CHEBI:30616"/>
    </ligand>
</feature>
<dbReference type="HAMAP" id="MF_00347">
    <property type="entry name" value="Polyphosphate_kinase"/>
    <property type="match status" value="1"/>
</dbReference>
<proteinExistence type="inferred from homology"/>
<dbReference type="Gene3D" id="3.30.870.10">
    <property type="entry name" value="Endonuclease Chain A"/>
    <property type="match status" value="2"/>
</dbReference>
<keyword evidence="3 8" id="KW-0479">Metal-binding</keyword>
<dbReference type="SUPFAM" id="SSF143724">
    <property type="entry name" value="PHP14-like"/>
    <property type="match status" value="1"/>
</dbReference>
<feature type="binding site" evidence="8">
    <location>
        <position position="599"/>
    </location>
    <ligand>
        <name>ATP</name>
        <dbReference type="ChEBI" id="CHEBI:30616"/>
    </ligand>
</feature>
<dbReference type="RefSeq" id="WP_126636463.1">
    <property type="nucleotide sequence ID" value="NZ_BIFH01000015.1"/>
</dbReference>
<evidence type="ECO:0000256" key="8">
    <source>
        <dbReference type="HAMAP-Rule" id="MF_00347"/>
    </source>
</evidence>
<keyword evidence="5 8" id="KW-0418">Kinase</keyword>
<evidence type="ECO:0000259" key="11">
    <source>
        <dbReference type="Pfam" id="PF13089"/>
    </source>
</evidence>
<dbReference type="FunFam" id="3.30.870.10:FF:000001">
    <property type="entry name" value="Polyphosphate kinase"/>
    <property type="match status" value="1"/>
</dbReference>
<dbReference type="NCBIfam" id="NF003922">
    <property type="entry name" value="PRK05443.2-3"/>
    <property type="match status" value="1"/>
</dbReference>
<comment type="PTM">
    <text evidence="8 9">An intermediate of this reaction is the autophosphorylated ppk in which a phosphate is covalently linked to a histidine residue through a N-P bond.</text>
</comment>
<dbReference type="GO" id="GO:0008976">
    <property type="term" value="F:polyphosphate kinase activity"/>
    <property type="evidence" value="ECO:0007669"/>
    <property type="project" value="UniProtKB-UniRule"/>
</dbReference>
<dbReference type="InterPro" id="IPR036832">
    <property type="entry name" value="PPK_N_dom_sf"/>
</dbReference>
<dbReference type="PANTHER" id="PTHR30218">
    <property type="entry name" value="POLYPHOSPHATE KINASE"/>
    <property type="match status" value="1"/>
</dbReference>
<dbReference type="PANTHER" id="PTHR30218:SF0">
    <property type="entry name" value="POLYPHOSPHATE KINASE"/>
    <property type="match status" value="1"/>
</dbReference>
<sequence>MNAETPAARSSRHLTVAVPPAKTGGTVAVTTAPAHAESELPPDRFLDREGSWLAFNERVLELAEDPSTPLLERARYLAIFASNLDEFFMVRVAGLKRRIATGLAVRAASGLQPREVLENIWSRSRALMARHSTCFHHDVLPALGEADIQLLRFDDLTDGERQSLYALFRERVFPVLTPLAVDPAHPFPYISGLSLNLAVIVRNPRSGNEHFARVKVPPLLPRFVETSPARFVPLEEVIAEFLGDLFPGMDVLGHHAFRVTRNEDLEVEEDDAENLLQALERELMRRRFGPPVRLEVEETIDPHVLDLLVRELGVGEKEVYPLPGPLDLTGLHAIADLDRPELKFGRFVAGTHRDLAEVETAQAADVFAAMRKRDILVHHPYDSFATSVQAFLEQAAADPNVLAIKQTLYRTSGDSPIVDALVDAAESGKQVLVLVELKARFDEHANITWARKLEQAGCHVVHGVVGLKTHSKLCLVVRQEGDALRRYCHIGTGNYNPKTARLYEDLGLLTADPQVGEDMSNLFNRLSGYSRAQSFRRLLVAPHSLRNGLVERIEREVANHEAGLPAYVRLKSNSLVDELVIDALYRASQAGVPVDLWIRGICALRPGVPGLSETIRVRSILGRFLEHSRVWVFAGGGEPEVWIGSADLMHRNLDRRVEAAVRLRGDRHRDEMTSFMDLGMSAETASWHLDRDGTWTRHATAADGTRLRDVQEHLIETRRRRRGPE</sequence>
<evidence type="ECO:0000256" key="9">
    <source>
        <dbReference type="RuleBase" id="RU003800"/>
    </source>
</evidence>
<keyword evidence="1 8" id="KW-0597">Phosphoprotein</keyword>
<dbReference type="InterPro" id="IPR024953">
    <property type="entry name" value="PP_kinase_middle"/>
</dbReference>
<gene>
    <name evidence="8 14" type="primary">ppk</name>
    <name evidence="14" type="ORF">EHYA_01933</name>
</gene>
<dbReference type="Pfam" id="PF13090">
    <property type="entry name" value="PP_kinase_C"/>
    <property type="match status" value="1"/>
</dbReference>
<dbReference type="SUPFAM" id="SSF140356">
    <property type="entry name" value="PPK N-terminal domain-like"/>
    <property type="match status" value="1"/>
</dbReference>
<protein>
    <recommendedName>
        <fullName evidence="8 9">Polyphosphate kinase</fullName>
        <ecNumber evidence="8 9">2.7.4.1</ecNumber>
    </recommendedName>
    <alternativeName>
        <fullName evidence="8">ATP-polyphosphate phosphotransferase</fullName>
    </alternativeName>
    <alternativeName>
        <fullName evidence="8">Polyphosphoric acid kinase</fullName>
    </alternativeName>
</protein>
<feature type="domain" description="Polyphosphate kinase middle" evidence="10">
    <location>
        <begin position="160"/>
        <end position="332"/>
    </location>
</feature>
<feature type="binding site" evidence="8">
    <location>
        <position position="440"/>
    </location>
    <ligand>
        <name>Mg(2+)</name>
        <dbReference type="ChEBI" id="CHEBI:18420"/>
    </ligand>
</feature>
<evidence type="ECO:0000256" key="7">
    <source>
        <dbReference type="ARBA" id="ARBA00022842"/>
    </source>
</evidence>
<feature type="domain" description="Polyphosphate kinase C-terminal" evidence="13">
    <location>
        <begin position="365"/>
        <end position="531"/>
    </location>
</feature>
<keyword evidence="6 8" id="KW-0067">ATP-binding</keyword>
<keyword evidence="4 8" id="KW-0547">Nucleotide-binding</keyword>
<feature type="binding site" evidence="8">
    <location>
        <position position="503"/>
    </location>
    <ligand>
        <name>ATP</name>
        <dbReference type="ChEBI" id="CHEBI:30616"/>
    </ligand>
</feature>